<feature type="region of interest" description="Disordered" evidence="1">
    <location>
        <begin position="13"/>
        <end position="78"/>
    </location>
</feature>
<comment type="caution">
    <text evidence="2">The sequence shown here is derived from an EMBL/GenBank/DDBJ whole genome shotgun (WGS) entry which is preliminary data.</text>
</comment>
<dbReference type="Proteomes" id="UP001357485">
    <property type="component" value="Unassembled WGS sequence"/>
</dbReference>
<protein>
    <submittedName>
        <fullName evidence="2">Uncharacterized protein</fullName>
    </submittedName>
</protein>
<feature type="compositionally biased region" description="Polar residues" evidence="1">
    <location>
        <begin position="13"/>
        <end position="36"/>
    </location>
</feature>
<sequence length="98" mass="10702">WVNWIQEYDQLCDQSNTVPQDPPSESENPSTLTNSDSDSEYADLDTYIQGLSTTAANTQPIPGTDHGGEPPWPELVAHGPDQFLYPAEASNAYGNGYL</sequence>
<feature type="compositionally biased region" description="Polar residues" evidence="1">
    <location>
        <begin position="49"/>
        <end position="61"/>
    </location>
</feature>
<accession>A0ABR0LHM9</accession>
<evidence type="ECO:0000313" key="3">
    <source>
        <dbReference type="Proteomes" id="UP001357485"/>
    </source>
</evidence>
<evidence type="ECO:0000313" key="2">
    <source>
        <dbReference type="EMBL" id="KAK5161650.1"/>
    </source>
</evidence>
<evidence type="ECO:0000256" key="1">
    <source>
        <dbReference type="SAM" id="MobiDB-lite"/>
    </source>
</evidence>
<organism evidence="2 3">
    <name type="scientific">Cryomyces antarcticus</name>
    <dbReference type="NCBI Taxonomy" id="329879"/>
    <lineage>
        <taxon>Eukaryota</taxon>
        <taxon>Fungi</taxon>
        <taxon>Dikarya</taxon>
        <taxon>Ascomycota</taxon>
        <taxon>Pezizomycotina</taxon>
        <taxon>Dothideomycetes</taxon>
        <taxon>Dothideomycetes incertae sedis</taxon>
        <taxon>Cryomyces</taxon>
    </lineage>
</organism>
<keyword evidence="3" id="KW-1185">Reference proteome</keyword>
<gene>
    <name evidence="2" type="ORF">LTR16_012278</name>
</gene>
<proteinExistence type="predicted"/>
<dbReference type="EMBL" id="JAVRRA010020675">
    <property type="protein sequence ID" value="KAK5161650.1"/>
    <property type="molecule type" value="Genomic_DNA"/>
</dbReference>
<name>A0ABR0LHM9_9PEZI</name>
<feature type="non-terminal residue" evidence="2">
    <location>
        <position position="1"/>
    </location>
</feature>
<reference evidence="2 3" key="1">
    <citation type="submission" date="2023-08" db="EMBL/GenBank/DDBJ databases">
        <title>Black Yeasts Isolated from many extreme environments.</title>
        <authorList>
            <person name="Coleine C."/>
            <person name="Stajich J.E."/>
            <person name="Selbmann L."/>
        </authorList>
    </citation>
    <scope>NUCLEOTIDE SEQUENCE [LARGE SCALE GENOMIC DNA]</scope>
    <source>
        <strain evidence="2 3">CCFEE 536</strain>
    </source>
</reference>